<comment type="caution">
    <text evidence="3">The sequence shown here is derived from an EMBL/GenBank/DDBJ whole genome shotgun (WGS) entry which is preliminary data.</text>
</comment>
<feature type="domain" description="AB hydrolase-1" evidence="2">
    <location>
        <begin position="38"/>
        <end position="149"/>
    </location>
</feature>
<sequence>MPYVKVDKARIYYEIYGSGQPLVFVHPPVMGQLTFQSQRALAKHYQVIFIDLFNSGKSTKHVSASEVEVPYLAKMINNVLTKINIQSAVICGYSNGSSVATEFALTYPARTDGLILIGGFPEVSSFLLEKEFNLGIWAAKKELLALFALALPKAHFRSKREQEEMGRWIKRADATVLKDMYEAGKRYVATERLKQLSIPVLTIYGKRDLFSTPYLVYFLQEVKKIDVVIVSQVAHQVPTKTPEECNAIIHQWMVRHI</sequence>
<evidence type="ECO:0000313" key="3">
    <source>
        <dbReference type="EMBL" id="GAE31272.1"/>
    </source>
</evidence>
<dbReference type="Proteomes" id="UP000018895">
    <property type="component" value="Unassembled WGS sequence"/>
</dbReference>
<reference evidence="3" key="1">
    <citation type="journal article" date="2014" name="Genome Announc.">
        <title>Draft Genome Sequences of Three Alkaliphilic Bacillus Strains, Bacillus wakoensis JCM 9140T, Bacillus akibai JCM 9157T, and Bacillus hemicellulosilyticus JCM 9152T.</title>
        <authorList>
            <person name="Yuki M."/>
            <person name="Oshima K."/>
            <person name="Suda W."/>
            <person name="Oshida Y."/>
            <person name="Kitamura K."/>
            <person name="Iida T."/>
            <person name="Hattori M."/>
            <person name="Ohkuma M."/>
        </authorList>
    </citation>
    <scope>NUCLEOTIDE SEQUENCE [LARGE SCALE GENOMIC DNA]</scope>
    <source>
        <strain evidence="3">JCM 9152</strain>
    </source>
</reference>
<dbReference type="EMBL" id="BAUU01000018">
    <property type="protein sequence ID" value="GAE31272.1"/>
    <property type="molecule type" value="Genomic_DNA"/>
</dbReference>
<keyword evidence="4" id="KW-1185">Reference proteome</keyword>
<proteinExistence type="predicted"/>
<gene>
    <name evidence="3" type="ORF">JCM9152_2729</name>
</gene>
<dbReference type="PANTHER" id="PTHR43798:SF31">
    <property type="entry name" value="AB HYDROLASE SUPERFAMILY PROTEIN YCLE"/>
    <property type="match status" value="1"/>
</dbReference>
<dbReference type="Gene3D" id="3.40.50.1820">
    <property type="entry name" value="alpha/beta hydrolase"/>
    <property type="match status" value="1"/>
</dbReference>
<accession>W4QH66</accession>
<organism evidence="3 4">
    <name type="scientific">Halalkalibacter hemicellulosilyticusJCM 9152</name>
    <dbReference type="NCBI Taxonomy" id="1236971"/>
    <lineage>
        <taxon>Bacteria</taxon>
        <taxon>Bacillati</taxon>
        <taxon>Bacillota</taxon>
        <taxon>Bacilli</taxon>
        <taxon>Bacillales</taxon>
        <taxon>Bacillaceae</taxon>
        <taxon>Halalkalibacter</taxon>
    </lineage>
</organism>
<dbReference type="GO" id="GO:0016787">
    <property type="term" value="F:hydrolase activity"/>
    <property type="evidence" value="ECO:0007669"/>
    <property type="project" value="UniProtKB-KW"/>
</dbReference>
<dbReference type="STRING" id="1236971.JCM9152_2729"/>
<dbReference type="InterPro" id="IPR000073">
    <property type="entry name" value="AB_hydrolase_1"/>
</dbReference>
<dbReference type="Pfam" id="PF00561">
    <property type="entry name" value="Abhydrolase_1"/>
    <property type="match status" value="1"/>
</dbReference>
<dbReference type="InterPro" id="IPR029058">
    <property type="entry name" value="AB_hydrolase_fold"/>
</dbReference>
<dbReference type="RefSeq" id="WP_035344644.1">
    <property type="nucleotide sequence ID" value="NZ_BAUU01000018.1"/>
</dbReference>
<evidence type="ECO:0000313" key="4">
    <source>
        <dbReference type="Proteomes" id="UP000018895"/>
    </source>
</evidence>
<dbReference type="GO" id="GO:0016020">
    <property type="term" value="C:membrane"/>
    <property type="evidence" value="ECO:0007669"/>
    <property type="project" value="TreeGrafter"/>
</dbReference>
<dbReference type="PANTHER" id="PTHR43798">
    <property type="entry name" value="MONOACYLGLYCEROL LIPASE"/>
    <property type="match status" value="1"/>
</dbReference>
<evidence type="ECO:0000256" key="1">
    <source>
        <dbReference type="ARBA" id="ARBA00022801"/>
    </source>
</evidence>
<keyword evidence="1 3" id="KW-0378">Hydrolase</keyword>
<evidence type="ECO:0000259" key="2">
    <source>
        <dbReference type="Pfam" id="PF00561"/>
    </source>
</evidence>
<dbReference type="InterPro" id="IPR050266">
    <property type="entry name" value="AB_hydrolase_sf"/>
</dbReference>
<dbReference type="SUPFAM" id="SSF53474">
    <property type="entry name" value="alpha/beta-Hydrolases"/>
    <property type="match status" value="1"/>
</dbReference>
<dbReference type="OrthoDB" id="9805423at2"/>
<dbReference type="AlphaFoldDB" id="W4QH66"/>
<name>W4QH66_9BACI</name>
<protein>
    <submittedName>
        <fullName evidence="3">Hydrolase</fullName>
    </submittedName>
</protein>